<dbReference type="GO" id="GO:0030276">
    <property type="term" value="F:clathrin binding"/>
    <property type="evidence" value="ECO:0007669"/>
    <property type="project" value="TreeGrafter"/>
</dbReference>
<dbReference type="AlphaFoldDB" id="A0A8T0I6T8"/>
<evidence type="ECO:0000256" key="2">
    <source>
        <dbReference type="ARBA" id="ARBA00004555"/>
    </source>
</evidence>
<dbReference type="InterPro" id="IPR013809">
    <property type="entry name" value="ENTH"/>
</dbReference>
<dbReference type="GO" id="GO:0005768">
    <property type="term" value="C:endosome"/>
    <property type="evidence" value="ECO:0007669"/>
    <property type="project" value="TreeGrafter"/>
</dbReference>
<dbReference type="GO" id="GO:0005543">
    <property type="term" value="F:phospholipid binding"/>
    <property type="evidence" value="ECO:0007669"/>
    <property type="project" value="TreeGrafter"/>
</dbReference>
<feature type="compositionally biased region" description="Polar residues" evidence="5">
    <location>
        <begin position="256"/>
        <end position="265"/>
    </location>
</feature>
<dbReference type="InterPro" id="IPR008942">
    <property type="entry name" value="ENTH_VHS"/>
</dbReference>
<dbReference type="Pfam" id="PF01417">
    <property type="entry name" value="ENTH"/>
    <property type="match status" value="1"/>
</dbReference>
<protein>
    <recommendedName>
        <fullName evidence="6">ENTH domain-containing protein</fullName>
    </recommendedName>
</protein>
<accession>A0A8T0I6T8</accession>
<organism evidence="7 8">
    <name type="scientific">Ceratodon purpureus</name>
    <name type="common">Fire moss</name>
    <name type="synonym">Dicranum purpureum</name>
    <dbReference type="NCBI Taxonomy" id="3225"/>
    <lineage>
        <taxon>Eukaryota</taxon>
        <taxon>Viridiplantae</taxon>
        <taxon>Streptophyta</taxon>
        <taxon>Embryophyta</taxon>
        <taxon>Bryophyta</taxon>
        <taxon>Bryophytina</taxon>
        <taxon>Bryopsida</taxon>
        <taxon>Dicranidae</taxon>
        <taxon>Pseudoditrichales</taxon>
        <taxon>Ditrichaceae</taxon>
        <taxon>Ceratodon</taxon>
    </lineage>
</organism>
<dbReference type="SUPFAM" id="SSF48464">
    <property type="entry name" value="ENTH/VHS domain"/>
    <property type="match status" value="1"/>
</dbReference>
<comment type="caution">
    <text evidence="7">The sequence shown here is derived from an EMBL/GenBank/DDBJ whole genome shotgun (WGS) entry which is preliminary data.</text>
</comment>
<feature type="domain" description="ENTH" evidence="6">
    <location>
        <begin position="37"/>
        <end position="170"/>
    </location>
</feature>
<dbReference type="GO" id="GO:0005794">
    <property type="term" value="C:Golgi apparatus"/>
    <property type="evidence" value="ECO:0007669"/>
    <property type="project" value="UniProtKB-SubCell"/>
</dbReference>
<gene>
    <name evidence="7" type="ORF">KC19_4G080300</name>
</gene>
<proteinExistence type="predicted"/>
<evidence type="ECO:0000313" key="7">
    <source>
        <dbReference type="EMBL" id="KAG0579192.1"/>
    </source>
</evidence>
<feature type="compositionally biased region" description="Polar residues" evidence="5">
    <location>
        <begin position="232"/>
        <end position="244"/>
    </location>
</feature>
<dbReference type="Proteomes" id="UP000822688">
    <property type="component" value="Chromosome 4"/>
</dbReference>
<sequence length="371" mass="41024">MEIERIGEKSGHGIGPLLKLGKLSSHLIKDSLRIARLAFVDVSAAEMMTEDATNMEEWGPTTKTMAAISDASRNYDDYVRIVGVLRGRLALTGTKKWRQVFKAMTIIEYLLTHGPEQFIMEFREDKKRVEELTRFVFVDENQIDRGSALQSKAKQVNRLLVDESFFKEQRRRAQTVSRGILGFGSQSLKSDGANERVPDFRKCNTHHGAFSRQEEKADYVDCDRMIGESDTEPSSPTSQRSTNWSATSTSSADDSPQMSSASTEWNPFDESPTSSESFTTSSSPIAGGWAPPSRDTSATRKFSVDLELTSTASSEPEFPLKPRSPPSLKLPPLPTCRVPPPPPGGSKVGPNQQRSRSLPKPAQSVPDLILV</sequence>
<feature type="compositionally biased region" description="Low complexity" evidence="5">
    <location>
        <begin position="245"/>
        <end position="255"/>
    </location>
</feature>
<evidence type="ECO:0000259" key="6">
    <source>
        <dbReference type="PROSITE" id="PS50942"/>
    </source>
</evidence>
<evidence type="ECO:0000256" key="1">
    <source>
        <dbReference type="ARBA" id="ARBA00004132"/>
    </source>
</evidence>
<dbReference type="PANTHER" id="PTHR12276">
    <property type="entry name" value="EPSIN/ENT-RELATED"/>
    <property type="match status" value="1"/>
</dbReference>
<name>A0A8T0I6T8_CERPU</name>
<feature type="compositionally biased region" description="Pro residues" evidence="5">
    <location>
        <begin position="322"/>
        <end position="344"/>
    </location>
</feature>
<comment type="subcellular location">
    <subcellularLocation>
        <location evidence="1">Cytoplasmic vesicle</location>
        <location evidence="1">Clathrin-coated vesicle</location>
    </subcellularLocation>
    <subcellularLocation>
        <location evidence="2">Golgi apparatus</location>
    </subcellularLocation>
</comment>
<feature type="compositionally biased region" description="Low complexity" evidence="5">
    <location>
        <begin position="268"/>
        <end position="284"/>
    </location>
</feature>
<dbReference type="SMART" id="SM00273">
    <property type="entry name" value="ENTH"/>
    <property type="match status" value="1"/>
</dbReference>
<evidence type="ECO:0000256" key="4">
    <source>
        <dbReference type="ARBA" id="ARBA00023329"/>
    </source>
</evidence>
<keyword evidence="8" id="KW-1185">Reference proteome</keyword>
<dbReference type="GO" id="GO:0030125">
    <property type="term" value="C:clathrin vesicle coat"/>
    <property type="evidence" value="ECO:0007669"/>
    <property type="project" value="TreeGrafter"/>
</dbReference>
<dbReference type="CDD" id="cd03571">
    <property type="entry name" value="ENTH"/>
    <property type="match status" value="1"/>
</dbReference>
<reference evidence="7" key="1">
    <citation type="submission" date="2020-06" db="EMBL/GenBank/DDBJ databases">
        <title>WGS assembly of Ceratodon purpureus strain R40.</title>
        <authorList>
            <person name="Carey S.B."/>
            <person name="Jenkins J."/>
            <person name="Shu S."/>
            <person name="Lovell J.T."/>
            <person name="Sreedasyam A."/>
            <person name="Maumus F."/>
            <person name="Tiley G.P."/>
            <person name="Fernandez-Pozo N."/>
            <person name="Barry K."/>
            <person name="Chen C."/>
            <person name="Wang M."/>
            <person name="Lipzen A."/>
            <person name="Daum C."/>
            <person name="Saski C.A."/>
            <person name="Payton A.C."/>
            <person name="Mcbreen J.C."/>
            <person name="Conrad R.E."/>
            <person name="Kollar L.M."/>
            <person name="Olsson S."/>
            <person name="Huttunen S."/>
            <person name="Landis J.B."/>
            <person name="Wickett N.J."/>
            <person name="Johnson M.G."/>
            <person name="Rensing S.A."/>
            <person name="Grimwood J."/>
            <person name="Schmutz J."/>
            <person name="Mcdaniel S.F."/>
        </authorList>
    </citation>
    <scope>NUCLEOTIDE SEQUENCE</scope>
    <source>
        <strain evidence="7">R40</strain>
    </source>
</reference>
<dbReference type="GO" id="GO:0005886">
    <property type="term" value="C:plasma membrane"/>
    <property type="evidence" value="ECO:0007669"/>
    <property type="project" value="TreeGrafter"/>
</dbReference>
<evidence type="ECO:0000313" key="8">
    <source>
        <dbReference type="Proteomes" id="UP000822688"/>
    </source>
</evidence>
<keyword evidence="3" id="KW-0333">Golgi apparatus</keyword>
<feature type="region of interest" description="Disordered" evidence="5">
    <location>
        <begin position="226"/>
        <end position="371"/>
    </location>
</feature>
<dbReference type="PANTHER" id="PTHR12276:SF95">
    <property type="entry name" value="ENTH_VHS FAMILY PROTEIN"/>
    <property type="match status" value="1"/>
</dbReference>
<keyword evidence="4" id="KW-0968">Cytoplasmic vesicle</keyword>
<dbReference type="GO" id="GO:0006897">
    <property type="term" value="P:endocytosis"/>
    <property type="evidence" value="ECO:0007669"/>
    <property type="project" value="TreeGrafter"/>
</dbReference>
<dbReference type="PROSITE" id="PS50942">
    <property type="entry name" value="ENTH"/>
    <property type="match status" value="1"/>
</dbReference>
<dbReference type="Gene3D" id="1.25.40.90">
    <property type="match status" value="1"/>
</dbReference>
<evidence type="ECO:0000256" key="5">
    <source>
        <dbReference type="SAM" id="MobiDB-lite"/>
    </source>
</evidence>
<evidence type="ECO:0000256" key="3">
    <source>
        <dbReference type="ARBA" id="ARBA00023034"/>
    </source>
</evidence>
<dbReference type="EMBL" id="CM026424">
    <property type="protein sequence ID" value="KAG0579192.1"/>
    <property type="molecule type" value="Genomic_DNA"/>
</dbReference>